<dbReference type="Proteomes" id="UP000326711">
    <property type="component" value="Chromosome"/>
</dbReference>
<dbReference type="KEGG" id="cuo:CUROG_07260"/>
<feature type="compositionally biased region" description="Basic and acidic residues" evidence="5">
    <location>
        <begin position="392"/>
        <end position="420"/>
    </location>
</feature>
<keyword evidence="8" id="KW-1185">Reference proteome</keyword>
<evidence type="ECO:0000313" key="8">
    <source>
        <dbReference type="Proteomes" id="UP000326711"/>
    </source>
</evidence>
<protein>
    <submittedName>
        <fullName evidence="7">Cobalt transport protein</fullName>
    </submittedName>
</protein>
<accession>A0A5J6ZAZ3</accession>
<feature type="transmembrane region" description="Helical" evidence="6">
    <location>
        <begin position="241"/>
        <end position="261"/>
    </location>
</feature>
<evidence type="ECO:0000256" key="2">
    <source>
        <dbReference type="ARBA" id="ARBA00022692"/>
    </source>
</evidence>
<keyword evidence="3 6" id="KW-1133">Transmembrane helix</keyword>
<gene>
    <name evidence="7" type="ORF">CUROG_07260</name>
</gene>
<name>A0A5J6ZAZ3_9CORY</name>
<feature type="transmembrane region" description="Helical" evidence="6">
    <location>
        <begin position="305"/>
        <end position="323"/>
    </location>
</feature>
<evidence type="ECO:0000256" key="1">
    <source>
        <dbReference type="ARBA" id="ARBA00004141"/>
    </source>
</evidence>
<feature type="transmembrane region" description="Helical" evidence="6">
    <location>
        <begin position="66"/>
        <end position="88"/>
    </location>
</feature>
<dbReference type="PANTHER" id="PTHR33514">
    <property type="entry name" value="PROTEIN ABCI12, CHLOROPLASTIC"/>
    <property type="match status" value="1"/>
</dbReference>
<evidence type="ECO:0000256" key="5">
    <source>
        <dbReference type="SAM" id="MobiDB-lite"/>
    </source>
</evidence>
<dbReference type="CDD" id="cd16914">
    <property type="entry name" value="EcfT"/>
    <property type="match status" value="1"/>
</dbReference>
<comment type="subcellular location">
    <subcellularLocation>
        <location evidence="1">Membrane</location>
        <topology evidence="1">Multi-pass membrane protein</topology>
    </subcellularLocation>
</comment>
<dbReference type="GO" id="GO:0005886">
    <property type="term" value="C:plasma membrane"/>
    <property type="evidence" value="ECO:0007669"/>
    <property type="project" value="TreeGrafter"/>
</dbReference>
<feature type="region of interest" description="Disordered" evidence="5">
    <location>
        <begin position="365"/>
        <end position="420"/>
    </location>
</feature>
<evidence type="ECO:0000313" key="7">
    <source>
        <dbReference type="EMBL" id="QFQ02805.1"/>
    </source>
</evidence>
<dbReference type="PANTHER" id="PTHR33514:SF15">
    <property type="entry name" value="COBALT TRANSPORT PROTEIN"/>
    <property type="match status" value="1"/>
</dbReference>
<feature type="transmembrane region" description="Helical" evidence="6">
    <location>
        <begin position="23"/>
        <end position="54"/>
    </location>
</feature>
<dbReference type="AlphaFoldDB" id="A0A5J6ZAZ3"/>
<dbReference type="InterPro" id="IPR003339">
    <property type="entry name" value="ABC/ECF_trnsptr_transmembrane"/>
</dbReference>
<keyword evidence="2 6" id="KW-0812">Transmembrane</keyword>
<reference evidence="8" key="1">
    <citation type="submission" date="2019-10" db="EMBL/GenBank/DDBJ databases">
        <title>Complete genome sequence of Corynebacterium urogenitalis DSM 108747, isolated from the genital tract of a cow.</title>
        <authorList>
            <person name="Ruckert C."/>
            <person name="Ballas P."/>
            <person name="Wagener K."/>
            <person name="Drillich M."/>
            <person name="Kaempfer P."/>
            <person name="Busse H.-J."/>
            <person name="Ehling-Schulz M."/>
        </authorList>
    </citation>
    <scope>NUCLEOTIDE SEQUENCE [LARGE SCALE GENOMIC DNA]</scope>
    <source>
        <strain evidence="8">LMM 1652</strain>
    </source>
</reference>
<organism evidence="7 8">
    <name type="scientific">Corynebacterium urogenitale</name>
    <dbReference type="NCBI Taxonomy" id="2487892"/>
    <lineage>
        <taxon>Bacteria</taxon>
        <taxon>Bacillati</taxon>
        <taxon>Actinomycetota</taxon>
        <taxon>Actinomycetes</taxon>
        <taxon>Mycobacteriales</taxon>
        <taxon>Corynebacteriaceae</taxon>
        <taxon>Corynebacterium</taxon>
    </lineage>
</organism>
<feature type="transmembrane region" description="Helical" evidence="6">
    <location>
        <begin position="267"/>
        <end position="293"/>
    </location>
</feature>
<dbReference type="Pfam" id="PF02361">
    <property type="entry name" value="CbiQ"/>
    <property type="match status" value="1"/>
</dbReference>
<evidence type="ECO:0000256" key="4">
    <source>
        <dbReference type="ARBA" id="ARBA00023136"/>
    </source>
</evidence>
<keyword evidence="4 6" id="KW-0472">Membrane</keyword>
<sequence>MWAVTQRLRAIIHQRRCLNPWAWWLWALSIAAAASMTTNPVLLALIITVLWLVVTARRGSSPWARAFGLYLWVAGFIVVFRVGMHILVGLKAGSVVLVQLPSVQLPEWAAGITVLGTIYLEGVVQAGLDGLRLGTILIAVGAANSLANPTQLVRSLPAALGEVGTAVVIALSLAPQMAEALVRVRKARELRGESVRGLRGAGRLVLPVLQDTLDGALKLAASMDARGYGRRALLPTAMRRLTTSLSLIGLAAVTVGSYLLLEATMAPAFNVLVLFIGVAALVGALWLSGAGYLTTRYARIPWRGGEWLTAVSGIAALVLVLATRAGVSGDLAMPLFPLAPPSVPAAAVLGLLLAALPAVLAPAPPPAARRHARRHQPQSRRIAPGAEVSASGDHRSPSAERKSAERKGTEETETERTVRA</sequence>
<dbReference type="EMBL" id="CP045032">
    <property type="protein sequence ID" value="QFQ02805.1"/>
    <property type="molecule type" value="Genomic_DNA"/>
</dbReference>
<dbReference type="OrthoDB" id="5187293at2"/>
<evidence type="ECO:0000256" key="6">
    <source>
        <dbReference type="SAM" id="Phobius"/>
    </source>
</evidence>
<proteinExistence type="predicted"/>
<feature type="compositionally biased region" description="Basic residues" evidence="5">
    <location>
        <begin position="368"/>
        <end position="378"/>
    </location>
</feature>
<evidence type="ECO:0000256" key="3">
    <source>
        <dbReference type="ARBA" id="ARBA00022989"/>
    </source>
</evidence>
<feature type="transmembrane region" description="Helical" evidence="6">
    <location>
        <begin position="343"/>
        <end position="363"/>
    </location>
</feature>